<proteinExistence type="predicted"/>
<reference evidence="1" key="1">
    <citation type="submission" date="2018-01" db="EMBL/GenBank/DDBJ databases">
        <title>An insight into the sialome of Amazonian anophelines.</title>
        <authorList>
            <person name="Ribeiro J.M."/>
            <person name="Scarpassa V."/>
            <person name="Calvo E."/>
        </authorList>
    </citation>
    <scope>NUCLEOTIDE SEQUENCE</scope>
</reference>
<name>A0A2M4D742_ANODA</name>
<accession>A0A2M4D742</accession>
<sequence>MVRMSIRAQPNVFLSVLSRTWRAFTFTLCLMSRAVSSSCDRRAFEAGFPLPASTGASRASGTSVNLSPLGSIGFRASSVFGLALFFMVKIQPVRAIMLHIIW</sequence>
<protein>
    <submittedName>
        <fullName evidence="1">Putative secreted protein</fullName>
    </submittedName>
</protein>
<dbReference type="AlphaFoldDB" id="A0A2M4D742"/>
<organism evidence="1">
    <name type="scientific">Anopheles darlingi</name>
    <name type="common">Mosquito</name>
    <dbReference type="NCBI Taxonomy" id="43151"/>
    <lineage>
        <taxon>Eukaryota</taxon>
        <taxon>Metazoa</taxon>
        <taxon>Ecdysozoa</taxon>
        <taxon>Arthropoda</taxon>
        <taxon>Hexapoda</taxon>
        <taxon>Insecta</taxon>
        <taxon>Pterygota</taxon>
        <taxon>Neoptera</taxon>
        <taxon>Endopterygota</taxon>
        <taxon>Diptera</taxon>
        <taxon>Nematocera</taxon>
        <taxon>Culicoidea</taxon>
        <taxon>Culicidae</taxon>
        <taxon>Anophelinae</taxon>
        <taxon>Anopheles</taxon>
    </lineage>
</organism>
<dbReference type="EMBL" id="GGFL01009143">
    <property type="protein sequence ID" value="MBW73321.1"/>
    <property type="molecule type" value="Transcribed_RNA"/>
</dbReference>
<evidence type="ECO:0000313" key="1">
    <source>
        <dbReference type="EMBL" id="MBW73321.1"/>
    </source>
</evidence>